<feature type="transmembrane region" description="Helical" evidence="9">
    <location>
        <begin position="72"/>
        <end position="100"/>
    </location>
</feature>
<dbReference type="InterPro" id="IPR002541">
    <property type="entry name" value="Cyt_c_assembly"/>
</dbReference>
<dbReference type="PANTHER" id="PTHR30071">
    <property type="entry name" value="HEME EXPORTER PROTEIN C"/>
    <property type="match status" value="1"/>
</dbReference>
<evidence type="ECO:0000313" key="12">
    <source>
        <dbReference type="Proteomes" id="UP000507979"/>
    </source>
</evidence>
<evidence type="ECO:0000256" key="9">
    <source>
        <dbReference type="RuleBase" id="RU364092"/>
    </source>
</evidence>
<feature type="transmembrane region" description="Helical" evidence="9">
    <location>
        <begin position="37"/>
        <end position="60"/>
    </location>
</feature>
<dbReference type="GO" id="GO:0017004">
    <property type="term" value="P:cytochrome complex assembly"/>
    <property type="evidence" value="ECO:0007669"/>
    <property type="project" value="UniProtKB-KW"/>
</dbReference>
<gene>
    <name evidence="11" type="primary">ccmC_1</name>
    <name evidence="9" type="synonym">ccmC</name>
    <name evidence="11" type="ORF">LMG26845_03944</name>
</gene>
<feature type="transmembrane region" description="Helical" evidence="9">
    <location>
        <begin position="216"/>
        <end position="237"/>
    </location>
</feature>
<name>A0A6J5ATI3_9BURK</name>
<feature type="domain" description="Cytochrome c assembly protein" evidence="10">
    <location>
        <begin position="47"/>
        <end position="200"/>
    </location>
</feature>
<keyword evidence="7 9" id="KW-1133">Transmembrane helix</keyword>
<keyword evidence="12" id="KW-1185">Reference proteome</keyword>
<dbReference type="AlphaFoldDB" id="A0A6J5ATI3"/>
<dbReference type="NCBIfam" id="TIGR01191">
    <property type="entry name" value="ccmC"/>
    <property type="match status" value="1"/>
</dbReference>
<evidence type="ECO:0000256" key="2">
    <source>
        <dbReference type="ARBA" id="ARBA00004141"/>
    </source>
</evidence>
<dbReference type="PANTHER" id="PTHR30071:SF1">
    <property type="entry name" value="CYTOCHROME B_B6 PROTEIN-RELATED"/>
    <property type="match status" value="1"/>
</dbReference>
<keyword evidence="5 9" id="KW-0812">Transmembrane</keyword>
<dbReference type="InterPro" id="IPR045062">
    <property type="entry name" value="Cyt_c_biogenesis_CcsA/CcmC"/>
</dbReference>
<evidence type="ECO:0000256" key="5">
    <source>
        <dbReference type="ARBA" id="ARBA00022692"/>
    </source>
</evidence>
<evidence type="ECO:0000256" key="6">
    <source>
        <dbReference type="ARBA" id="ARBA00022748"/>
    </source>
</evidence>
<dbReference type="InterPro" id="IPR003557">
    <property type="entry name" value="Cyt_c_biogenesis_CcmC"/>
</dbReference>
<evidence type="ECO:0000256" key="3">
    <source>
        <dbReference type="ARBA" id="ARBA00005840"/>
    </source>
</evidence>
<reference evidence="11 12" key="1">
    <citation type="submission" date="2020-04" db="EMBL/GenBank/DDBJ databases">
        <authorList>
            <person name="De Canck E."/>
        </authorList>
    </citation>
    <scope>NUCLEOTIDE SEQUENCE [LARGE SCALE GENOMIC DNA]</scope>
    <source>
        <strain evidence="11 12">LMG 26845</strain>
    </source>
</reference>
<organism evidence="11 12">
    <name type="scientific">Achromobacter insuavis</name>
    <dbReference type="NCBI Taxonomy" id="1287735"/>
    <lineage>
        <taxon>Bacteria</taxon>
        <taxon>Pseudomonadati</taxon>
        <taxon>Pseudomonadota</taxon>
        <taxon>Betaproteobacteria</taxon>
        <taxon>Burkholderiales</taxon>
        <taxon>Alcaligenaceae</taxon>
        <taxon>Achromobacter</taxon>
    </lineage>
</organism>
<keyword evidence="8 9" id="KW-0472">Membrane</keyword>
<dbReference type="EMBL" id="CADIJR010000042">
    <property type="protein sequence ID" value="CAB3674428.1"/>
    <property type="molecule type" value="Genomic_DNA"/>
</dbReference>
<proteinExistence type="inferred from homology"/>
<comment type="similarity">
    <text evidence="3 9">Belongs to the CcmC/CycZ/HelC family.</text>
</comment>
<sequence length="277" mass="30624">MMKMHRPPPDLPAPPRRPARLLRFAAPQVFYPLAGRLIPWCAALAALFGLAACWTGFFVAPTDATQGEVYRIIFIHVAAAWMSMFVYLLMAFWSALGLILQTRLSFIMARALAPTGAMFCFVALWSGALWGRPAWGAYWVWDARLTSQLLLFFLYLGYLALTALHADPRRGDRAGALLALVGAINVPVIYFSVTWWNTLHQGASVSLTRAPSMATTMLVAMLLMTLAAWAYTAAIALMRARTLILERDCHAGWVRDLIEPRGIPDSKDARALKQGAA</sequence>
<evidence type="ECO:0000256" key="4">
    <source>
        <dbReference type="ARBA" id="ARBA00016463"/>
    </source>
</evidence>
<comment type="function">
    <text evidence="1 9">Required for the export of heme to the periplasm for the biogenesis of c-type cytochromes.</text>
</comment>
<keyword evidence="9" id="KW-0997">Cell inner membrane</keyword>
<evidence type="ECO:0000313" key="11">
    <source>
        <dbReference type="EMBL" id="CAB3674428.1"/>
    </source>
</evidence>
<comment type="subcellular location">
    <subcellularLocation>
        <location evidence="9">Cell inner membrane</location>
    </subcellularLocation>
    <subcellularLocation>
        <location evidence="2">Membrane</location>
        <topology evidence="2">Multi-pass membrane protein</topology>
    </subcellularLocation>
</comment>
<keyword evidence="9" id="KW-0813">Transport</keyword>
<dbReference type="GO" id="GO:0005886">
    <property type="term" value="C:plasma membrane"/>
    <property type="evidence" value="ECO:0007669"/>
    <property type="project" value="UniProtKB-SubCell"/>
</dbReference>
<evidence type="ECO:0000256" key="1">
    <source>
        <dbReference type="ARBA" id="ARBA00002442"/>
    </source>
</evidence>
<accession>A0A6J5ATI3</accession>
<feature type="transmembrane region" description="Helical" evidence="9">
    <location>
        <begin position="176"/>
        <end position="196"/>
    </location>
</feature>
<dbReference type="Proteomes" id="UP000507979">
    <property type="component" value="Unassembled WGS sequence"/>
</dbReference>
<feature type="transmembrane region" description="Helical" evidence="9">
    <location>
        <begin position="107"/>
        <end position="125"/>
    </location>
</feature>
<evidence type="ECO:0000256" key="8">
    <source>
        <dbReference type="ARBA" id="ARBA00023136"/>
    </source>
</evidence>
<dbReference type="PRINTS" id="PR01386">
    <property type="entry name" value="CCMCBIOGNSIS"/>
</dbReference>
<evidence type="ECO:0000259" key="10">
    <source>
        <dbReference type="Pfam" id="PF01578"/>
    </source>
</evidence>
<protein>
    <recommendedName>
        <fullName evidence="4 9">Heme exporter protein C</fullName>
    </recommendedName>
    <alternativeName>
        <fullName evidence="9">Cytochrome c-type biogenesis protein</fullName>
    </alternativeName>
</protein>
<dbReference type="GO" id="GO:0015232">
    <property type="term" value="F:heme transmembrane transporter activity"/>
    <property type="evidence" value="ECO:0007669"/>
    <property type="project" value="InterPro"/>
</dbReference>
<dbReference type="GO" id="GO:0020037">
    <property type="term" value="F:heme binding"/>
    <property type="evidence" value="ECO:0007669"/>
    <property type="project" value="InterPro"/>
</dbReference>
<keyword evidence="9" id="KW-1003">Cell membrane</keyword>
<dbReference type="Pfam" id="PF01578">
    <property type="entry name" value="Cytochrom_C_asm"/>
    <property type="match status" value="1"/>
</dbReference>
<feature type="transmembrane region" description="Helical" evidence="9">
    <location>
        <begin position="145"/>
        <end position="164"/>
    </location>
</feature>
<keyword evidence="6 9" id="KW-0201">Cytochrome c-type biogenesis</keyword>
<evidence type="ECO:0000256" key="7">
    <source>
        <dbReference type="ARBA" id="ARBA00022989"/>
    </source>
</evidence>